<keyword evidence="5" id="KW-1185">Reference proteome</keyword>
<dbReference type="CDD" id="cd04301">
    <property type="entry name" value="NAT_SF"/>
    <property type="match status" value="1"/>
</dbReference>
<dbReference type="GO" id="GO:0005840">
    <property type="term" value="C:ribosome"/>
    <property type="evidence" value="ECO:0007669"/>
    <property type="project" value="UniProtKB-KW"/>
</dbReference>
<keyword evidence="4" id="KW-0689">Ribosomal protein</keyword>
<protein>
    <submittedName>
        <fullName evidence="4">Ribosomal protein S18 acetylase RimI</fullName>
    </submittedName>
</protein>
<dbReference type="Pfam" id="PF00583">
    <property type="entry name" value="Acetyltransf_1"/>
    <property type="match status" value="1"/>
</dbReference>
<name>A0A1K1Q702_9PSEU</name>
<dbReference type="RefSeq" id="WP_072475489.1">
    <property type="nucleotide sequence ID" value="NZ_FPJG01000006.1"/>
</dbReference>
<organism evidence="4 5">
    <name type="scientific">Amycolatopsis australiensis</name>
    <dbReference type="NCBI Taxonomy" id="546364"/>
    <lineage>
        <taxon>Bacteria</taxon>
        <taxon>Bacillati</taxon>
        <taxon>Actinomycetota</taxon>
        <taxon>Actinomycetes</taxon>
        <taxon>Pseudonocardiales</taxon>
        <taxon>Pseudonocardiaceae</taxon>
        <taxon>Amycolatopsis</taxon>
    </lineage>
</organism>
<dbReference type="EMBL" id="FPJG01000006">
    <property type="protein sequence ID" value="SFW55493.1"/>
    <property type="molecule type" value="Genomic_DNA"/>
</dbReference>
<keyword evidence="1" id="KW-0808">Transferase</keyword>
<dbReference type="Gene3D" id="3.40.630.30">
    <property type="match status" value="1"/>
</dbReference>
<accession>A0A1K1Q702</accession>
<dbReference type="SUPFAM" id="SSF55729">
    <property type="entry name" value="Acyl-CoA N-acyltransferases (Nat)"/>
    <property type="match status" value="1"/>
</dbReference>
<dbReference type="STRING" id="546364.SAMN04489730_1419"/>
<dbReference type="PANTHER" id="PTHR43877">
    <property type="entry name" value="AMINOALKYLPHOSPHONATE N-ACETYLTRANSFERASE-RELATED-RELATED"/>
    <property type="match status" value="1"/>
</dbReference>
<dbReference type="PROSITE" id="PS51186">
    <property type="entry name" value="GNAT"/>
    <property type="match status" value="1"/>
</dbReference>
<dbReference type="PANTHER" id="PTHR43877:SF1">
    <property type="entry name" value="ACETYLTRANSFERASE"/>
    <property type="match status" value="1"/>
</dbReference>
<dbReference type="GO" id="GO:0016747">
    <property type="term" value="F:acyltransferase activity, transferring groups other than amino-acyl groups"/>
    <property type="evidence" value="ECO:0007669"/>
    <property type="project" value="InterPro"/>
</dbReference>
<dbReference type="AlphaFoldDB" id="A0A1K1Q702"/>
<evidence type="ECO:0000256" key="1">
    <source>
        <dbReference type="ARBA" id="ARBA00022679"/>
    </source>
</evidence>
<sequence length="143" mass="16052">MIRIVGPDDWAEWRDLRLAALRDAPSAFTATLADWHDAPERRWRDRLANSFNVVADLDGRAVGMATGFPRDGEVELGTLWVAPHARGRGVGEALVRAVLSWAQDRRVTLRVADHNTAAEALYRRLGFTGYGRLEYQTESRPPI</sequence>
<feature type="domain" description="N-acetyltransferase" evidence="3">
    <location>
        <begin position="1"/>
        <end position="143"/>
    </location>
</feature>
<dbReference type="InterPro" id="IPR016181">
    <property type="entry name" value="Acyl_CoA_acyltransferase"/>
</dbReference>
<dbReference type="InterPro" id="IPR050832">
    <property type="entry name" value="Bact_Acetyltransf"/>
</dbReference>
<keyword evidence="2" id="KW-0012">Acyltransferase</keyword>
<evidence type="ECO:0000256" key="2">
    <source>
        <dbReference type="ARBA" id="ARBA00023315"/>
    </source>
</evidence>
<reference evidence="5" key="1">
    <citation type="submission" date="2016-11" db="EMBL/GenBank/DDBJ databases">
        <authorList>
            <person name="Varghese N."/>
            <person name="Submissions S."/>
        </authorList>
    </citation>
    <scope>NUCLEOTIDE SEQUENCE [LARGE SCALE GENOMIC DNA]</scope>
    <source>
        <strain evidence="5">DSM 44671</strain>
    </source>
</reference>
<keyword evidence="4" id="KW-0687">Ribonucleoprotein</keyword>
<gene>
    <name evidence="4" type="ORF">SAMN04489730_1419</name>
</gene>
<dbReference type="OrthoDB" id="9799092at2"/>
<dbReference type="InterPro" id="IPR000182">
    <property type="entry name" value="GNAT_dom"/>
</dbReference>
<evidence type="ECO:0000313" key="4">
    <source>
        <dbReference type="EMBL" id="SFW55493.1"/>
    </source>
</evidence>
<dbReference type="Proteomes" id="UP000182740">
    <property type="component" value="Unassembled WGS sequence"/>
</dbReference>
<evidence type="ECO:0000259" key="3">
    <source>
        <dbReference type="PROSITE" id="PS51186"/>
    </source>
</evidence>
<evidence type="ECO:0000313" key="5">
    <source>
        <dbReference type="Proteomes" id="UP000182740"/>
    </source>
</evidence>
<proteinExistence type="predicted"/>